<reference evidence="1" key="1">
    <citation type="submission" date="2018-02" db="EMBL/GenBank/DDBJ databases">
        <title>Rhizophora mucronata_Transcriptome.</title>
        <authorList>
            <person name="Meera S.P."/>
            <person name="Sreeshan A."/>
            <person name="Augustine A."/>
        </authorList>
    </citation>
    <scope>NUCLEOTIDE SEQUENCE</scope>
    <source>
        <tissue evidence="1">Leaf</tissue>
    </source>
</reference>
<dbReference type="EMBL" id="GGEC01072550">
    <property type="protein sequence ID" value="MBX53034.1"/>
    <property type="molecule type" value="Transcribed_RNA"/>
</dbReference>
<organism evidence="1">
    <name type="scientific">Rhizophora mucronata</name>
    <name type="common">Asiatic mangrove</name>
    <dbReference type="NCBI Taxonomy" id="61149"/>
    <lineage>
        <taxon>Eukaryota</taxon>
        <taxon>Viridiplantae</taxon>
        <taxon>Streptophyta</taxon>
        <taxon>Embryophyta</taxon>
        <taxon>Tracheophyta</taxon>
        <taxon>Spermatophyta</taxon>
        <taxon>Magnoliopsida</taxon>
        <taxon>eudicotyledons</taxon>
        <taxon>Gunneridae</taxon>
        <taxon>Pentapetalae</taxon>
        <taxon>rosids</taxon>
        <taxon>fabids</taxon>
        <taxon>Malpighiales</taxon>
        <taxon>Rhizophoraceae</taxon>
        <taxon>Rhizophora</taxon>
    </lineage>
</organism>
<sequence length="14" mass="1653">MHIFSTRMVLSSED</sequence>
<name>A0A2P2PE99_RHIMU</name>
<protein>
    <submittedName>
        <fullName evidence="1">Uncharacterized protein</fullName>
    </submittedName>
</protein>
<accession>A0A2P2PE99</accession>
<evidence type="ECO:0000313" key="1">
    <source>
        <dbReference type="EMBL" id="MBX53034.1"/>
    </source>
</evidence>
<proteinExistence type="predicted"/>